<organism evidence="2">
    <name type="scientific">Kribbella sp. HUAS MG21</name>
    <dbReference type="NCBI Taxonomy" id="3160966"/>
    <lineage>
        <taxon>Bacteria</taxon>
        <taxon>Bacillati</taxon>
        <taxon>Actinomycetota</taxon>
        <taxon>Actinomycetes</taxon>
        <taxon>Propionibacteriales</taxon>
        <taxon>Kribbellaceae</taxon>
        <taxon>Kribbella</taxon>
    </lineage>
</organism>
<dbReference type="Gene3D" id="3.40.430.10">
    <property type="entry name" value="Dihydrofolate Reductase, subunit A"/>
    <property type="match status" value="1"/>
</dbReference>
<dbReference type="RefSeq" id="WP_350274863.1">
    <property type="nucleotide sequence ID" value="NZ_CP158165.1"/>
</dbReference>
<dbReference type="Pfam" id="PF01872">
    <property type="entry name" value="RibD_C"/>
    <property type="match status" value="1"/>
</dbReference>
<sequence length="179" mass="19918">MRKLIESTFVTLNGVIEDPQVWSPPYWDDEHAGYSQSLMEGVDAQVLGRVTYESFAEAWSARSGDPFTDNFNAMPKYVASRTVTEWTWNAQPLEGDAADAVRRLKESEGGDLIKFGTGSFSKTLLENKLVDEYHFWVFPVVAEGVNMFHGTGIDPTHLELLGTTTFKSGIVVHKLGPKS</sequence>
<dbReference type="EMBL" id="CP158165">
    <property type="protein sequence ID" value="XBV22013.1"/>
    <property type="molecule type" value="Genomic_DNA"/>
</dbReference>
<gene>
    <name evidence="2" type="ORF">ABN611_26035</name>
</gene>
<feature type="domain" description="Bacterial bifunctional deaminase-reductase C-terminal" evidence="1">
    <location>
        <begin position="3"/>
        <end position="172"/>
    </location>
</feature>
<dbReference type="InterPro" id="IPR024072">
    <property type="entry name" value="DHFR-like_dom_sf"/>
</dbReference>
<evidence type="ECO:0000259" key="1">
    <source>
        <dbReference type="Pfam" id="PF01872"/>
    </source>
</evidence>
<evidence type="ECO:0000313" key="2">
    <source>
        <dbReference type="EMBL" id="XBV22013.1"/>
    </source>
</evidence>
<proteinExistence type="predicted"/>
<dbReference type="SUPFAM" id="SSF53597">
    <property type="entry name" value="Dihydrofolate reductase-like"/>
    <property type="match status" value="1"/>
</dbReference>
<dbReference type="GO" id="GO:0008703">
    <property type="term" value="F:5-amino-6-(5-phosphoribosylamino)uracil reductase activity"/>
    <property type="evidence" value="ECO:0007669"/>
    <property type="project" value="InterPro"/>
</dbReference>
<reference evidence="2" key="1">
    <citation type="submission" date="2024-06" db="EMBL/GenBank/DDBJ databases">
        <title>Kribbella sp. strain HUAS MG21 genome sequences.</title>
        <authorList>
            <person name="Mo P."/>
        </authorList>
    </citation>
    <scope>NUCLEOTIDE SEQUENCE</scope>
    <source>
        <strain evidence="2">HUAS MG21</strain>
    </source>
</reference>
<name>A0AAU7T5V6_9ACTN</name>
<dbReference type="InterPro" id="IPR002734">
    <property type="entry name" value="RibDG_C"/>
</dbReference>
<protein>
    <submittedName>
        <fullName evidence="2">Dihydrofolate reductase family protein</fullName>
    </submittedName>
</protein>
<accession>A0AAU7T5V6</accession>
<dbReference type="AlphaFoldDB" id="A0AAU7T5V6"/>
<dbReference type="GO" id="GO:0009231">
    <property type="term" value="P:riboflavin biosynthetic process"/>
    <property type="evidence" value="ECO:0007669"/>
    <property type="project" value="InterPro"/>
</dbReference>